<evidence type="ECO:0000313" key="1">
    <source>
        <dbReference type="EMBL" id="EYB97931.1"/>
    </source>
</evidence>
<dbReference type="Proteomes" id="UP000024635">
    <property type="component" value="Unassembled WGS sequence"/>
</dbReference>
<protein>
    <recommendedName>
        <fullName evidence="3">LITAF domain-containing protein</fullName>
    </recommendedName>
</protein>
<gene>
    <name evidence="1" type="primary">Acey_s0135.g1898</name>
    <name evidence="1" type="ORF">Y032_0135g1898</name>
</gene>
<reference evidence="2" key="1">
    <citation type="journal article" date="2015" name="Nat. Genet.">
        <title>The genome and transcriptome of the zoonotic hookworm Ancylostoma ceylanicum identify infection-specific gene families.</title>
        <authorList>
            <person name="Schwarz E.M."/>
            <person name="Hu Y."/>
            <person name="Antoshechkin I."/>
            <person name="Miller M.M."/>
            <person name="Sternberg P.W."/>
            <person name="Aroian R.V."/>
        </authorList>
    </citation>
    <scope>NUCLEOTIDE SEQUENCE</scope>
    <source>
        <strain evidence="2">HY135</strain>
    </source>
</reference>
<proteinExistence type="predicted"/>
<keyword evidence="2" id="KW-1185">Reference proteome</keyword>
<evidence type="ECO:0008006" key="3">
    <source>
        <dbReference type="Google" id="ProtNLM"/>
    </source>
</evidence>
<dbReference type="AlphaFoldDB" id="A0A016T5M1"/>
<evidence type="ECO:0000313" key="2">
    <source>
        <dbReference type="Proteomes" id="UP000024635"/>
    </source>
</evidence>
<sequence>MFSSRFCMTCQTMIKPTTTVLKDAFVLCEFAFITCCWNPTVNIPPPAKRRCSTSTGSALTAAVSAIPPPPPPRSAPSLQDLDVNQRQLVSSPGRIVASSLLPVFDASVANGSAQDQELDHQLEASYESDSHPIRPPPKVKGGRALAPTIAPMLVSTAHFEKFPTVMICFPLFKGSVSACDTHTSSEHIRAAQHRDAL</sequence>
<comment type="caution">
    <text evidence="1">The sequence shown here is derived from an EMBL/GenBank/DDBJ whole genome shotgun (WGS) entry which is preliminary data.</text>
</comment>
<organism evidence="1 2">
    <name type="scientific">Ancylostoma ceylanicum</name>
    <dbReference type="NCBI Taxonomy" id="53326"/>
    <lineage>
        <taxon>Eukaryota</taxon>
        <taxon>Metazoa</taxon>
        <taxon>Ecdysozoa</taxon>
        <taxon>Nematoda</taxon>
        <taxon>Chromadorea</taxon>
        <taxon>Rhabditida</taxon>
        <taxon>Rhabditina</taxon>
        <taxon>Rhabditomorpha</taxon>
        <taxon>Strongyloidea</taxon>
        <taxon>Ancylostomatidae</taxon>
        <taxon>Ancylostomatinae</taxon>
        <taxon>Ancylostoma</taxon>
    </lineage>
</organism>
<name>A0A016T5M1_9BILA</name>
<dbReference type="EMBL" id="JARK01001471">
    <property type="protein sequence ID" value="EYB97931.1"/>
    <property type="molecule type" value="Genomic_DNA"/>
</dbReference>
<accession>A0A016T5M1</accession>